<evidence type="ECO:0000313" key="2">
    <source>
        <dbReference type="EnsemblMetazoa" id="GAUT043196-PA"/>
    </source>
</evidence>
<dbReference type="EnsemblMetazoa" id="GAUT043196-RA">
    <property type="protein sequence ID" value="GAUT043196-PA"/>
    <property type="gene ID" value="GAUT043196"/>
</dbReference>
<proteinExistence type="predicted"/>
<accession>A0A1A9VP61</accession>
<protein>
    <submittedName>
        <fullName evidence="2">Uncharacterized protein</fullName>
    </submittedName>
</protein>
<dbReference type="VEuPathDB" id="VectorBase:GAUT043196"/>
<evidence type="ECO:0000313" key="3">
    <source>
        <dbReference type="Proteomes" id="UP000078200"/>
    </source>
</evidence>
<dbReference type="AlphaFoldDB" id="A0A1A9VP61"/>
<evidence type="ECO:0000256" key="1">
    <source>
        <dbReference type="SAM" id="MobiDB-lite"/>
    </source>
</evidence>
<sequence length="101" mass="11621">MNIVALYVLCLSEIDETSSKDYQGRSRYHDTTESEPQNVEDETTEHSEIIKRSRYYSRTNFIVSGLRNGKMTKFKTLNKDFPSRNLNNDDAVATSALCTFL</sequence>
<organism evidence="2 3">
    <name type="scientific">Glossina austeni</name>
    <name type="common">Savannah tsetse fly</name>
    <dbReference type="NCBI Taxonomy" id="7395"/>
    <lineage>
        <taxon>Eukaryota</taxon>
        <taxon>Metazoa</taxon>
        <taxon>Ecdysozoa</taxon>
        <taxon>Arthropoda</taxon>
        <taxon>Hexapoda</taxon>
        <taxon>Insecta</taxon>
        <taxon>Pterygota</taxon>
        <taxon>Neoptera</taxon>
        <taxon>Endopterygota</taxon>
        <taxon>Diptera</taxon>
        <taxon>Brachycera</taxon>
        <taxon>Muscomorpha</taxon>
        <taxon>Hippoboscoidea</taxon>
        <taxon>Glossinidae</taxon>
        <taxon>Glossina</taxon>
    </lineage>
</organism>
<feature type="compositionally biased region" description="Basic and acidic residues" evidence="1">
    <location>
        <begin position="20"/>
        <end position="32"/>
    </location>
</feature>
<name>A0A1A9VP61_GLOAU</name>
<feature type="region of interest" description="Disordered" evidence="1">
    <location>
        <begin position="20"/>
        <end position="46"/>
    </location>
</feature>
<dbReference type="Proteomes" id="UP000078200">
    <property type="component" value="Unassembled WGS sequence"/>
</dbReference>
<reference evidence="2" key="1">
    <citation type="submission" date="2020-05" db="UniProtKB">
        <authorList>
            <consortium name="EnsemblMetazoa"/>
        </authorList>
    </citation>
    <scope>IDENTIFICATION</scope>
    <source>
        <strain evidence="2">TTRI</strain>
    </source>
</reference>
<keyword evidence="3" id="KW-1185">Reference proteome</keyword>